<comment type="caution">
    <text evidence="1">The sequence shown here is derived from an EMBL/GenBank/DDBJ whole genome shotgun (WGS) entry which is preliminary data.</text>
</comment>
<dbReference type="Gramene" id="OMO58975">
    <property type="protein sequence ID" value="OMO58975"/>
    <property type="gene ID" value="CCACVL1_25204"/>
</dbReference>
<proteinExistence type="predicted"/>
<name>A0A1R3GLJ3_COCAP</name>
<feature type="non-terminal residue" evidence="1">
    <location>
        <position position="1"/>
    </location>
</feature>
<dbReference type="Proteomes" id="UP000188268">
    <property type="component" value="Unassembled WGS sequence"/>
</dbReference>
<organism evidence="1 2">
    <name type="scientific">Corchorus capsularis</name>
    <name type="common">Jute</name>
    <dbReference type="NCBI Taxonomy" id="210143"/>
    <lineage>
        <taxon>Eukaryota</taxon>
        <taxon>Viridiplantae</taxon>
        <taxon>Streptophyta</taxon>
        <taxon>Embryophyta</taxon>
        <taxon>Tracheophyta</taxon>
        <taxon>Spermatophyta</taxon>
        <taxon>Magnoliopsida</taxon>
        <taxon>eudicotyledons</taxon>
        <taxon>Gunneridae</taxon>
        <taxon>Pentapetalae</taxon>
        <taxon>rosids</taxon>
        <taxon>malvids</taxon>
        <taxon>Malvales</taxon>
        <taxon>Malvaceae</taxon>
        <taxon>Grewioideae</taxon>
        <taxon>Apeibeae</taxon>
        <taxon>Corchorus</taxon>
    </lineage>
</organism>
<evidence type="ECO:0000313" key="2">
    <source>
        <dbReference type="Proteomes" id="UP000188268"/>
    </source>
</evidence>
<accession>A0A1R3GLJ3</accession>
<reference evidence="1 2" key="1">
    <citation type="submission" date="2013-09" db="EMBL/GenBank/DDBJ databases">
        <title>Corchorus capsularis genome sequencing.</title>
        <authorList>
            <person name="Alam M."/>
            <person name="Haque M.S."/>
            <person name="Islam M.S."/>
            <person name="Emdad E.M."/>
            <person name="Islam M.M."/>
            <person name="Ahmed B."/>
            <person name="Halim A."/>
            <person name="Hossen Q.M.M."/>
            <person name="Hossain M.Z."/>
            <person name="Ahmed R."/>
            <person name="Khan M.M."/>
            <person name="Islam R."/>
            <person name="Rashid M.M."/>
            <person name="Khan S.A."/>
            <person name="Rahman M.S."/>
            <person name="Alam M."/>
        </authorList>
    </citation>
    <scope>NUCLEOTIDE SEQUENCE [LARGE SCALE GENOMIC DNA]</scope>
    <source>
        <strain evidence="2">cv. CVL-1</strain>
        <tissue evidence="1">Whole seedling</tissue>
    </source>
</reference>
<gene>
    <name evidence="1" type="ORF">CCACVL1_25204</name>
</gene>
<sequence>VGFLLLLVRGQGFQIERVGRGTGVSSRGASD</sequence>
<keyword evidence="2" id="KW-1185">Reference proteome</keyword>
<evidence type="ECO:0000313" key="1">
    <source>
        <dbReference type="EMBL" id="OMO58975.1"/>
    </source>
</evidence>
<protein>
    <submittedName>
        <fullName evidence="1">Uncharacterized protein</fullName>
    </submittedName>
</protein>
<dbReference type="AlphaFoldDB" id="A0A1R3GLJ3"/>
<dbReference type="EMBL" id="AWWV01014053">
    <property type="protein sequence ID" value="OMO58975.1"/>
    <property type="molecule type" value="Genomic_DNA"/>
</dbReference>